<proteinExistence type="inferred from homology"/>
<dbReference type="SUPFAM" id="SSF53474">
    <property type="entry name" value="alpha/beta-Hydrolases"/>
    <property type="match status" value="1"/>
</dbReference>
<dbReference type="OrthoDB" id="277931at2759"/>
<dbReference type="PANTHER" id="PTHR17920:SF3">
    <property type="entry name" value="TRANSMEMBRANE AND COILED-COIL DOMAIN-CONTAINING PROTEIN 4"/>
    <property type="match status" value="1"/>
</dbReference>
<comment type="similarity">
    <text evidence="2">Belongs to the TMCO4 family.</text>
</comment>
<dbReference type="Pfam" id="PF05277">
    <property type="entry name" value="DUF726"/>
    <property type="match status" value="1"/>
</dbReference>
<reference evidence="7 8" key="1">
    <citation type="submission" date="2016-07" db="EMBL/GenBank/DDBJ databases">
        <title>Pervasive Adenine N6-methylation of Active Genes in Fungi.</title>
        <authorList>
            <consortium name="DOE Joint Genome Institute"/>
            <person name="Mondo S.J."/>
            <person name="Dannebaum R.O."/>
            <person name="Kuo R.C."/>
            <person name="Labutti K."/>
            <person name="Haridas S."/>
            <person name="Kuo A."/>
            <person name="Salamov A."/>
            <person name="Ahrendt S.R."/>
            <person name="Lipzen A."/>
            <person name="Sullivan W."/>
            <person name="Andreopoulos W.B."/>
            <person name="Clum A."/>
            <person name="Lindquist E."/>
            <person name="Daum C."/>
            <person name="Ramamoorthy G.K."/>
            <person name="Gryganskyi A."/>
            <person name="Culley D."/>
            <person name="Magnuson J.K."/>
            <person name="James T.Y."/>
            <person name="O'Malley M.A."/>
            <person name="Stajich J.E."/>
            <person name="Spatafora J.W."/>
            <person name="Visel A."/>
            <person name="Grigoriev I.V."/>
        </authorList>
    </citation>
    <scope>NUCLEOTIDE SEQUENCE [LARGE SCALE GENOMIC DNA]</scope>
    <source>
        <strain evidence="7 8">JEL800</strain>
    </source>
</reference>
<evidence type="ECO:0000256" key="4">
    <source>
        <dbReference type="ARBA" id="ARBA00022989"/>
    </source>
</evidence>
<dbReference type="GO" id="GO:0016020">
    <property type="term" value="C:membrane"/>
    <property type="evidence" value="ECO:0007669"/>
    <property type="project" value="UniProtKB-SubCell"/>
</dbReference>
<sequence length="414" mass="45136">MATATPVTEEGASLKTSTGDGSAPSPKPNVLITIAGWVGSLESRDDFTLPFSTLTPGVHGEQYALVWETQALIELGCAVRLLVSEVTGFLVQQGIQYFLLPVLMAGLMGPLWALKLTYMVDNPWGNGLTKAKKAGRILADTLINRVQGNRPVTLVGFSLGARVIYYCLLELASRGEAAFSIVEEAYLFGTPVMATNKEWRAISSVVSGRLVNGYLTNDYILSILYRASSAFLADVAGLFPVQNVEGIENYCLDTVLKGGGHLEYRSAMPRILKHVGFSVDDEFFDDGEKEAEQERLDMEAEKERVKNDNERAKEEAAKKKQAEYEERLKKKREEEEARKAEAAAAPKRSWFGGWGSSSSSTGSLDNVAKVAKGDEAVFEVKEIKSTLPPLVLTLDGSATFPQESSPYNDDGSLI</sequence>
<comment type="caution">
    <text evidence="7">The sequence shown here is derived from an EMBL/GenBank/DDBJ whole genome shotgun (WGS) entry which is preliminary data.</text>
</comment>
<name>A0A1Y2CCC3_9FUNG</name>
<keyword evidence="4" id="KW-1133">Transmembrane helix</keyword>
<evidence type="ECO:0000313" key="8">
    <source>
        <dbReference type="Proteomes" id="UP000193642"/>
    </source>
</evidence>
<keyword evidence="8" id="KW-1185">Reference proteome</keyword>
<dbReference type="AlphaFoldDB" id="A0A1Y2CCC3"/>
<feature type="compositionally biased region" description="Basic and acidic residues" evidence="6">
    <location>
        <begin position="290"/>
        <end position="341"/>
    </location>
</feature>
<evidence type="ECO:0000313" key="7">
    <source>
        <dbReference type="EMBL" id="ORY44701.1"/>
    </source>
</evidence>
<keyword evidence="5" id="KW-0472">Membrane</keyword>
<feature type="compositionally biased region" description="Low complexity" evidence="6">
    <location>
        <begin position="342"/>
        <end position="363"/>
    </location>
</feature>
<evidence type="ECO:0000256" key="3">
    <source>
        <dbReference type="ARBA" id="ARBA00022692"/>
    </source>
</evidence>
<evidence type="ECO:0000256" key="6">
    <source>
        <dbReference type="SAM" id="MobiDB-lite"/>
    </source>
</evidence>
<organism evidence="7 8">
    <name type="scientific">Rhizoclosmatium globosum</name>
    <dbReference type="NCBI Taxonomy" id="329046"/>
    <lineage>
        <taxon>Eukaryota</taxon>
        <taxon>Fungi</taxon>
        <taxon>Fungi incertae sedis</taxon>
        <taxon>Chytridiomycota</taxon>
        <taxon>Chytridiomycota incertae sedis</taxon>
        <taxon>Chytridiomycetes</taxon>
        <taxon>Chytridiales</taxon>
        <taxon>Chytriomycetaceae</taxon>
        <taxon>Rhizoclosmatium</taxon>
    </lineage>
</organism>
<dbReference type="InterPro" id="IPR029058">
    <property type="entry name" value="AB_hydrolase_fold"/>
</dbReference>
<dbReference type="Proteomes" id="UP000193642">
    <property type="component" value="Unassembled WGS sequence"/>
</dbReference>
<dbReference type="InterPro" id="IPR007941">
    <property type="entry name" value="DUF726"/>
</dbReference>
<gene>
    <name evidence="7" type="ORF">BCR33DRAFT_659448</name>
</gene>
<comment type="subcellular location">
    <subcellularLocation>
        <location evidence="1">Membrane</location>
        <topology evidence="1">Multi-pass membrane protein</topology>
    </subcellularLocation>
</comment>
<dbReference type="PANTHER" id="PTHR17920">
    <property type="entry name" value="TRANSMEMBRANE AND COILED-COIL DOMAIN-CONTAINING PROTEIN 4 TMCO4"/>
    <property type="match status" value="1"/>
</dbReference>
<dbReference type="EMBL" id="MCGO01000021">
    <property type="protein sequence ID" value="ORY44701.1"/>
    <property type="molecule type" value="Genomic_DNA"/>
</dbReference>
<evidence type="ECO:0000256" key="2">
    <source>
        <dbReference type="ARBA" id="ARBA00009824"/>
    </source>
</evidence>
<accession>A0A1Y2CCC3</accession>
<feature type="region of interest" description="Disordered" evidence="6">
    <location>
        <begin position="290"/>
        <end position="364"/>
    </location>
</feature>
<keyword evidence="3" id="KW-0812">Transmembrane</keyword>
<evidence type="ECO:0000256" key="5">
    <source>
        <dbReference type="ARBA" id="ARBA00023136"/>
    </source>
</evidence>
<protein>
    <submittedName>
        <fullName evidence="7">DUF726-domain-containing protein</fullName>
    </submittedName>
</protein>
<feature type="region of interest" description="Disordered" evidence="6">
    <location>
        <begin position="1"/>
        <end position="27"/>
    </location>
</feature>
<evidence type="ECO:0000256" key="1">
    <source>
        <dbReference type="ARBA" id="ARBA00004141"/>
    </source>
</evidence>